<dbReference type="EMBL" id="CP098755">
    <property type="protein sequence ID" value="USG64235.1"/>
    <property type="molecule type" value="Genomic_DNA"/>
</dbReference>
<dbReference type="Proteomes" id="UP001056500">
    <property type="component" value="Chromosome"/>
</dbReference>
<name>A0ABY4WAP8_9BACL</name>
<protein>
    <submittedName>
        <fullName evidence="1">Uncharacterized protein</fullName>
    </submittedName>
</protein>
<dbReference type="RefSeq" id="WP_251871351.1">
    <property type="nucleotide sequence ID" value="NZ_CP098755.1"/>
</dbReference>
<gene>
    <name evidence="1" type="ORF">NDK47_19025</name>
</gene>
<sequence>MFYHGIDWEYVEKEYPLLSPRRNVSRKHAGQLADRVHLLEQFGVEPVHLLEEGPDFSAERCITECLVFGNTVFAFERIGEPYWQLSNHEVGIETLDLRKCSLIITSESSSKVQVLFRDIPIFSIKSP</sequence>
<evidence type="ECO:0000313" key="2">
    <source>
        <dbReference type="Proteomes" id="UP001056500"/>
    </source>
</evidence>
<evidence type="ECO:0000313" key="1">
    <source>
        <dbReference type="EMBL" id="USG64235.1"/>
    </source>
</evidence>
<accession>A0ABY4WAP8</accession>
<organism evidence="1 2">
    <name type="scientific">Brevibacillus ruminantium</name>
    <dbReference type="NCBI Taxonomy" id="2950604"/>
    <lineage>
        <taxon>Bacteria</taxon>
        <taxon>Bacillati</taxon>
        <taxon>Bacillota</taxon>
        <taxon>Bacilli</taxon>
        <taxon>Bacillales</taxon>
        <taxon>Paenibacillaceae</taxon>
        <taxon>Brevibacillus</taxon>
    </lineage>
</organism>
<proteinExistence type="predicted"/>
<keyword evidence="2" id="KW-1185">Reference proteome</keyword>
<reference evidence="1" key="1">
    <citation type="submission" date="2022-06" db="EMBL/GenBank/DDBJ databases">
        <title>Genome sequencing of Brevibacillus sp. BB3-R1.</title>
        <authorList>
            <person name="Heo J."/>
            <person name="Lee D."/>
            <person name="Won M."/>
            <person name="Han B.-H."/>
            <person name="Hong S.-B."/>
            <person name="Kwon S.-W."/>
        </authorList>
    </citation>
    <scope>NUCLEOTIDE SEQUENCE</scope>
    <source>
        <strain evidence="1">BB3-R1</strain>
    </source>
</reference>